<dbReference type="HOGENOM" id="CLU_077467_0_1_4"/>
<sequence length="181" mass="20305">MARPFFTIGHSTRTLSDFIGLLKASDVELLVDVRSIPRSRTNPQFNRDTLPDVLAPAQIGYKHLAELGGRRGRRKDEAPSVNGYWTHPAFRNYADYAMTDEFQKGLGELLELGQRSRCAIMCSEAVWWRCHRRIITDYLLLRGETVCHIMDAQHVTTATVTPAARAQADGVVVYPAESPSC</sequence>
<dbReference type="OrthoDB" id="9789109at2"/>
<organism evidence="1">
    <name type="scientific">Burkholderia sp. (strain CCGE1003)</name>
    <dbReference type="NCBI Taxonomy" id="640512"/>
    <lineage>
        <taxon>Bacteria</taxon>
        <taxon>Pseudomonadati</taxon>
        <taxon>Pseudomonadota</taxon>
        <taxon>Betaproteobacteria</taxon>
        <taxon>Burkholderiales</taxon>
        <taxon>Burkholderiaceae</taxon>
        <taxon>Burkholderia</taxon>
    </lineage>
</organism>
<dbReference type="KEGG" id="bgf:BC1003_5183"/>
<evidence type="ECO:0000313" key="1">
    <source>
        <dbReference type="EMBL" id="ADN61103.1"/>
    </source>
</evidence>
<dbReference type="AlphaFoldDB" id="E1TDH7"/>
<dbReference type="InterPro" id="IPR014519">
    <property type="entry name" value="UCP024492"/>
</dbReference>
<dbReference type="EMBL" id="CP002218">
    <property type="protein sequence ID" value="ADN61103.1"/>
    <property type="molecule type" value="Genomic_DNA"/>
</dbReference>
<name>E1TDH7_BURSG</name>
<reference evidence="1" key="1">
    <citation type="submission" date="2010-09" db="EMBL/GenBank/DDBJ databases">
        <title>Complete sequence of chromosome2 of Burkholderia sp. CCGE1003.</title>
        <authorList>
            <consortium name="US DOE Joint Genome Institute"/>
            <person name="Lucas S."/>
            <person name="Copeland A."/>
            <person name="Lapidus A."/>
            <person name="Cheng J.-F."/>
            <person name="Bruce D."/>
            <person name="Goodwin L."/>
            <person name="Pitluck S."/>
            <person name="Daligault H."/>
            <person name="Davenport K."/>
            <person name="Detter J.C."/>
            <person name="Han C."/>
            <person name="Tapia R."/>
            <person name="Land M."/>
            <person name="Hauser L."/>
            <person name="Jeffries C."/>
            <person name="Kyrpides N."/>
            <person name="Ivanova N."/>
            <person name="Ovchinnikova G."/>
            <person name="Martinez-Romero E."/>
            <person name="Rogel M.A."/>
            <person name="Auchtung J."/>
            <person name="Tiedje J.M."/>
            <person name="Woyke T."/>
        </authorList>
    </citation>
    <scope>NUCLEOTIDE SEQUENCE</scope>
    <source>
        <strain evidence="1">CCGE1003</strain>
    </source>
</reference>
<gene>
    <name evidence="1" type="ordered locus">BC1003_5183</name>
</gene>
<dbReference type="STRING" id="640512.BC1003_5183"/>
<dbReference type="InterPro" id="IPR007438">
    <property type="entry name" value="DUF488"/>
</dbReference>
<proteinExistence type="predicted"/>
<dbReference type="Pfam" id="PF04343">
    <property type="entry name" value="DUF488"/>
    <property type="match status" value="1"/>
</dbReference>
<dbReference type="PIRSF" id="PIRSF024492">
    <property type="entry name" value="UCP024492"/>
    <property type="match status" value="1"/>
</dbReference>
<dbReference type="PANTHER" id="PTHR39337:SF1">
    <property type="entry name" value="BLR5642 PROTEIN"/>
    <property type="match status" value="1"/>
</dbReference>
<dbReference type="eggNOG" id="COG5483">
    <property type="taxonomic scope" value="Bacteria"/>
</dbReference>
<protein>
    <submittedName>
        <fullName evidence="1">Uncharacterized protein</fullName>
    </submittedName>
</protein>
<accession>E1TDH7</accession>
<dbReference type="PANTHER" id="PTHR39337">
    <property type="entry name" value="BLR5642 PROTEIN"/>
    <property type="match status" value="1"/>
</dbReference>